<name>A0ABW8Y8B5_9FLAO</name>
<proteinExistence type="predicted"/>
<protein>
    <submittedName>
        <fullName evidence="1">Uncharacterized protein</fullName>
    </submittedName>
</protein>
<keyword evidence="2" id="KW-1185">Reference proteome</keyword>
<evidence type="ECO:0000313" key="2">
    <source>
        <dbReference type="Proteomes" id="UP001629058"/>
    </source>
</evidence>
<dbReference type="PROSITE" id="PS51257">
    <property type="entry name" value="PROKAR_LIPOPROTEIN"/>
    <property type="match status" value="1"/>
</dbReference>
<comment type="caution">
    <text evidence="1">The sequence shown here is derived from an EMBL/GenBank/DDBJ whole genome shotgun (WGS) entry which is preliminary data.</text>
</comment>
<gene>
    <name evidence="1" type="ORF">ABS765_15990</name>
</gene>
<dbReference type="Proteomes" id="UP001629058">
    <property type="component" value="Unassembled WGS sequence"/>
</dbReference>
<dbReference type="EMBL" id="JBELPY010000014">
    <property type="protein sequence ID" value="MFL9835518.1"/>
    <property type="molecule type" value="Genomic_DNA"/>
</dbReference>
<sequence>MKALYSLITVILLILLLISCKEPDSSSTTKITYSVTRNYNVLIVPDLSNRINQTIHPKPLSDTNIINSILDHIPDLLKLGNRNLNQLDIYKIDFINRGILNDEKFHTAEFEINFLRFKNRLKEASDYKRNFLKSDISTLKKETAKIYSYASMQSSGSDVWNYFNETIHSSLSFQVDTVKVARDKGMIYQTKNKVILLTDGYIETINKTLGYNLNQDLITRVRTEFLKSKSNDLKKFILTNPQFLINKTSNDLKNTDVLVLEITDRSLDSNGVAKFHPTDLEIIKIIWTDWLTKSGVNHVQIHAALSNRQDVYPVIKNFIESK</sequence>
<reference evidence="1 2" key="1">
    <citation type="submission" date="2024-06" db="EMBL/GenBank/DDBJ databases">
        <authorList>
            <person name="Kaempfer P."/>
            <person name="Viver T."/>
        </authorList>
    </citation>
    <scope>NUCLEOTIDE SEQUENCE [LARGE SCALE GENOMIC DNA]</scope>
    <source>
        <strain evidence="1 2">ST-37</strain>
    </source>
</reference>
<organism evidence="1 2">
    <name type="scientific">Chryseobacterium terrae</name>
    <dbReference type="NCBI Taxonomy" id="3163299"/>
    <lineage>
        <taxon>Bacteria</taxon>
        <taxon>Pseudomonadati</taxon>
        <taxon>Bacteroidota</taxon>
        <taxon>Flavobacteriia</taxon>
        <taxon>Flavobacteriales</taxon>
        <taxon>Weeksellaceae</taxon>
        <taxon>Chryseobacterium group</taxon>
        <taxon>Chryseobacterium</taxon>
    </lineage>
</organism>
<evidence type="ECO:0000313" key="1">
    <source>
        <dbReference type="EMBL" id="MFL9835518.1"/>
    </source>
</evidence>
<accession>A0ABW8Y8B5</accession>
<dbReference type="RefSeq" id="WP_408092340.1">
    <property type="nucleotide sequence ID" value="NZ_JBELPY010000014.1"/>
</dbReference>